<evidence type="ECO:0000256" key="9">
    <source>
        <dbReference type="SAM" id="MobiDB-lite"/>
    </source>
</evidence>
<evidence type="ECO:0000256" key="7">
    <source>
        <dbReference type="ARBA" id="ARBA00023136"/>
    </source>
</evidence>
<feature type="compositionally biased region" description="Low complexity" evidence="9">
    <location>
        <begin position="9"/>
        <end position="25"/>
    </location>
</feature>
<keyword evidence="7" id="KW-0472">Membrane</keyword>
<comment type="similarity">
    <text evidence="8">Belongs to the ELIP/psbS family.</text>
</comment>
<evidence type="ECO:0000256" key="5">
    <source>
        <dbReference type="ARBA" id="ARBA00022692"/>
    </source>
</evidence>
<evidence type="ECO:0000256" key="2">
    <source>
        <dbReference type="ARBA" id="ARBA00004229"/>
    </source>
</evidence>
<keyword evidence="3" id="KW-0150">Chloroplast</keyword>
<dbReference type="InterPro" id="IPR022796">
    <property type="entry name" value="Chloroa_b-bind"/>
</dbReference>
<reference evidence="11" key="1">
    <citation type="submission" date="2020-10" db="EMBL/GenBank/DDBJ databases">
        <title>Unveiling of a novel bifunctional photoreceptor, Dualchrome1, isolated from a cosmopolitan green alga.</title>
        <authorList>
            <person name="Suzuki S."/>
            <person name="Kawachi M."/>
        </authorList>
    </citation>
    <scope>NUCLEOTIDE SEQUENCE</scope>
    <source>
        <strain evidence="11">NIES 2893</strain>
    </source>
</reference>
<dbReference type="GO" id="GO:0016020">
    <property type="term" value="C:membrane"/>
    <property type="evidence" value="ECO:0007669"/>
    <property type="project" value="UniProtKB-SubCell"/>
</dbReference>
<sequence length="256" mass="26488">MLASSKSFSLRARTTSAPRTARRASLVRASADVQTETATPEVAPKPGFKDVMAFGGWAPETINGRLAMLGFIAGVGCELGTGETLPVQFGEHFGIFAAHSLVFALASFMPDMQAAAEYSSDPRTIAPFGAFNAKAEMWNGRGAMIGLASMLVIESVTGSALIPFAPQVEPQAATYVPMSLDSYESSTSTFAAVPAEAPAPAVSAIETESVAPVVSESAFVEPTVAVDLDLLKEDVVEVSETPAVEAAAPVAVAEAE</sequence>
<proteinExistence type="inferred from homology"/>
<comment type="subcellular location">
    <subcellularLocation>
        <location evidence="1">Membrane</location>
        <topology evidence="1">Multi-pass membrane protein</topology>
    </subcellularLocation>
    <subcellularLocation>
        <location evidence="2">Plastid</location>
        <location evidence="2">Chloroplast</location>
    </subcellularLocation>
</comment>
<evidence type="ECO:0000313" key="12">
    <source>
        <dbReference type="Proteomes" id="UP000660262"/>
    </source>
</evidence>
<accession>A0A830H7Q3</accession>
<name>A0A830H7Q3_9CHLO</name>
<evidence type="ECO:0000313" key="11">
    <source>
        <dbReference type="EMBL" id="GHP02060.1"/>
    </source>
</evidence>
<keyword evidence="5" id="KW-0812">Transmembrane</keyword>
<dbReference type="OrthoDB" id="513190at2759"/>
<dbReference type="Pfam" id="PF00504">
    <property type="entry name" value="Chloroa_b-bind"/>
    <property type="match status" value="1"/>
</dbReference>
<evidence type="ECO:0000256" key="8">
    <source>
        <dbReference type="ARBA" id="ARBA00037956"/>
    </source>
</evidence>
<feature type="region of interest" description="Disordered" evidence="9">
    <location>
        <begin position="1"/>
        <end position="25"/>
    </location>
</feature>
<dbReference type="EMBL" id="BNJQ01000002">
    <property type="protein sequence ID" value="GHP02059.1"/>
    <property type="molecule type" value="Genomic_DNA"/>
</dbReference>
<dbReference type="AlphaFoldDB" id="A0A830H7Q3"/>
<keyword evidence="6" id="KW-1133">Transmembrane helix</keyword>
<evidence type="ECO:0000313" key="10">
    <source>
        <dbReference type="EMBL" id="GHP02059.1"/>
    </source>
</evidence>
<comment type="caution">
    <text evidence="11">The sequence shown here is derived from an EMBL/GenBank/DDBJ whole genome shotgun (WGS) entry which is preliminary data.</text>
</comment>
<protein>
    <submittedName>
        <fullName evidence="11">Early light-induced protein</fullName>
    </submittedName>
</protein>
<evidence type="ECO:0000256" key="3">
    <source>
        <dbReference type="ARBA" id="ARBA00022528"/>
    </source>
</evidence>
<keyword evidence="4" id="KW-0934">Plastid</keyword>
<dbReference type="GO" id="GO:0009507">
    <property type="term" value="C:chloroplast"/>
    <property type="evidence" value="ECO:0007669"/>
    <property type="project" value="UniProtKB-SubCell"/>
</dbReference>
<dbReference type="PANTHER" id="PTHR14154">
    <property type="entry name" value="UPF0041 BRAIN PROTEIN 44-RELATED"/>
    <property type="match status" value="1"/>
</dbReference>
<dbReference type="SUPFAM" id="SSF103511">
    <property type="entry name" value="Chlorophyll a-b binding protein"/>
    <property type="match status" value="1"/>
</dbReference>
<dbReference type="Proteomes" id="UP000660262">
    <property type="component" value="Unassembled WGS sequence"/>
</dbReference>
<organism evidence="11 12">
    <name type="scientific">Pycnococcus provasolii</name>
    <dbReference type="NCBI Taxonomy" id="41880"/>
    <lineage>
        <taxon>Eukaryota</taxon>
        <taxon>Viridiplantae</taxon>
        <taxon>Chlorophyta</taxon>
        <taxon>Pseudoscourfieldiophyceae</taxon>
        <taxon>Pseudoscourfieldiales</taxon>
        <taxon>Pycnococcaceae</taxon>
        <taxon>Pycnococcus</taxon>
    </lineage>
</organism>
<evidence type="ECO:0000256" key="4">
    <source>
        <dbReference type="ARBA" id="ARBA00022640"/>
    </source>
</evidence>
<evidence type="ECO:0000256" key="6">
    <source>
        <dbReference type="ARBA" id="ARBA00022989"/>
    </source>
</evidence>
<gene>
    <name evidence="10" type="ORF">PPROV_000081500</name>
    <name evidence="11" type="ORF">PPROV_000081600</name>
</gene>
<evidence type="ECO:0000256" key="1">
    <source>
        <dbReference type="ARBA" id="ARBA00004141"/>
    </source>
</evidence>
<keyword evidence="12" id="KW-1185">Reference proteome</keyword>
<dbReference type="EMBL" id="BNJQ01000002">
    <property type="protein sequence ID" value="GHP02060.1"/>
    <property type="molecule type" value="Genomic_DNA"/>
</dbReference>